<keyword evidence="3" id="KW-1185">Reference proteome</keyword>
<keyword evidence="1" id="KW-0472">Membrane</keyword>
<dbReference type="InterPro" id="IPR009577">
    <property type="entry name" value="Sm_multidrug_ex"/>
</dbReference>
<keyword evidence="1" id="KW-1133">Transmembrane helix</keyword>
<dbReference type="PANTHER" id="PTHR36007:SF2">
    <property type="entry name" value="TRANSPORT PROTEIN-RELATED"/>
    <property type="match status" value="1"/>
</dbReference>
<evidence type="ECO:0000313" key="3">
    <source>
        <dbReference type="Proteomes" id="UP000461880"/>
    </source>
</evidence>
<dbReference type="EMBL" id="VUMN01000010">
    <property type="protein sequence ID" value="MSS58340.1"/>
    <property type="molecule type" value="Genomic_DNA"/>
</dbReference>
<reference evidence="2 3" key="1">
    <citation type="submission" date="2019-08" db="EMBL/GenBank/DDBJ databases">
        <title>In-depth cultivation of the pig gut microbiome towards novel bacterial diversity and tailored functional studies.</title>
        <authorList>
            <person name="Wylensek D."/>
            <person name="Hitch T.C.A."/>
            <person name="Clavel T."/>
        </authorList>
    </citation>
    <scope>NUCLEOTIDE SEQUENCE [LARGE SCALE GENOMIC DNA]</scope>
    <source>
        <strain evidence="2 3">Oil+RF-744-GAM-WT-6</strain>
    </source>
</reference>
<organism evidence="2 3">
    <name type="scientific">Stecheria intestinalis</name>
    <dbReference type="NCBI Taxonomy" id="2606630"/>
    <lineage>
        <taxon>Bacteria</taxon>
        <taxon>Bacillati</taxon>
        <taxon>Bacillota</taxon>
        <taxon>Erysipelotrichia</taxon>
        <taxon>Erysipelotrichales</taxon>
        <taxon>Erysipelotrichaceae</taxon>
        <taxon>Stecheria</taxon>
    </lineage>
</organism>
<comment type="caution">
    <text evidence="2">The sequence shown here is derived from an EMBL/GenBank/DDBJ whole genome shotgun (WGS) entry which is preliminary data.</text>
</comment>
<evidence type="ECO:0000313" key="2">
    <source>
        <dbReference type="EMBL" id="MSS58340.1"/>
    </source>
</evidence>
<feature type="transmembrane region" description="Helical" evidence="1">
    <location>
        <begin position="51"/>
        <end position="70"/>
    </location>
</feature>
<dbReference type="AlphaFoldDB" id="A0A7X2TFM9"/>
<dbReference type="PANTHER" id="PTHR36007">
    <property type="entry name" value="TRANSPORT PROTEIN-RELATED"/>
    <property type="match status" value="1"/>
</dbReference>
<gene>
    <name evidence="2" type="ORF">FYJ51_05420</name>
</gene>
<feature type="transmembrane region" description="Helical" evidence="1">
    <location>
        <begin position="105"/>
        <end position="131"/>
    </location>
</feature>
<keyword evidence="1" id="KW-0812">Transmembrane</keyword>
<dbReference type="Pfam" id="PF06695">
    <property type="entry name" value="Sm_multidrug_ex"/>
    <property type="match status" value="1"/>
</dbReference>
<proteinExistence type="predicted"/>
<dbReference type="Proteomes" id="UP000461880">
    <property type="component" value="Unassembled WGS sequence"/>
</dbReference>
<sequence length="166" mass="18264">MESFLNWYLATWLGQHVSPEVSVFLVSLLPLIEERGGLVLASMLKIPLKRALLPCVIGNILPIPFILFFIKKLLHWMSSHKMGRLAAWIENKAEKNRPKIEKYGFWGLALFVGIPLPGTGAWTGSLVAAVFDMDLKKASISILIGVALAAVIMSIFSYGLLGTVIS</sequence>
<feature type="transmembrane region" description="Helical" evidence="1">
    <location>
        <begin position="138"/>
        <end position="161"/>
    </location>
</feature>
<protein>
    <submittedName>
        <fullName evidence="2">Small multi-drug export protein</fullName>
    </submittedName>
</protein>
<accession>A0A7X2TFM9</accession>
<evidence type="ECO:0000256" key="1">
    <source>
        <dbReference type="SAM" id="Phobius"/>
    </source>
</evidence>
<name>A0A7X2TFM9_9FIRM</name>
<dbReference type="RefSeq" id="WP_154504057.1">
    <property type="nucleotide sequence ID" value="NZ_JAQXPC010000003.1"/>
</dbReference>